<dbReference type="EMBL" id="CM041552">
    <property type="protein sequence ID" value="KAI3354589.1"/>
    <property type="molecule type" value="Genomic_DNA"/>
</dbReference>
<dbReference type="Proteomes" id="UP000831701">
    <property type="component" value="Chromosome 22"/>
</dbReference>
<sequence>AESQKYSSVKSAVLKVYELFPEVYRHVLGCGKRGKNRVIWSLHGQLWRASGLQMSTEKMLLLVGSYLVAKGNLFKVRAEMVVICVILKRFVIIAISEDIGKLIVKLKIKPKTASFSVHVKGVGLGSAHHS</sequence>
<proteinExistence type="predicted"/>
<evidence type="ECO:0000313" key="1">
    <source>
        <dbReference type="EMBL" id="KAI3354589.1"/>
    </source>
</evidence>
<comment type="caution">
    <text evidence="1">The sequence shown here is derived from an EMBL/GenBank/DDBJ whole genome shotgun (WGS) entry which is preliminary data.</text>
</comment>
<accession>A0ACB8VG99</accession>
<keyword evidence="2" id="KW-1185">Reference proteome</keyword>
<name>A0ACB8VG99_9TELE</name>
<evidence type="ECO:0000313" key="2">
    <source>
        <dbReference type="Proteomes" id="UP000831701"/>
    </source>
</evidence>
<protein>
    <submittedName>
        <fullName evidence="1">Uncharacterized protein</fullName>
    </submittedName>
</protein>
<gene>
    <name evidence="1" type="ORF">L3Q82_019094</name>
</gene>
<feature type="non-terminal residue" evidence="1">
    <location>
        <position position="1"/>
    </location>
</feature>
<organism evidence="1 2">
    <name type="scientific">Scortum barcoo</name>
    <name type="common">barcoo grunter</name>
    <dbReference type="NCBI Taxonomy" id="214431"/>
    <lineage>
        <taxon>Eukaryota</taxon>
        <taxon>Metazoa</taxon>
        <taxon>Chordata</taxon>
        <taxon>Craniata</taxon>
        <taxon>Vertebrata</taxon>
        <taxon>Euteleostomi</taxon>
        <taxon>Actinopterygii</taxon>
        <taxon>Neopterygii</taxon>
        <taxon>Teleostei</taxon>
        <taxon>Neoteleostei</taxon>
        <taxon>Acanthomorphata</taxon>
        <taxon>Eupercaria</taxon>
        <taxon>Centrarchiformes</taxon>
        <taxon>Terapontoidei</taxon>
        <taxon>Terapontidae</taxon>
        <taxon>Scortum</taxon>
    </lineage>
</organism>
<reference evidence="1" key="1">
    <citation type="submission" date="2022-04" db="EMBL/GenBank/DDBJ databases">
        <title>Jade perch genome.</title>
        <authorList>
            <person name="Chao B."/>
        </authorList>
    </citation>
    <scope>NUCLEOTIDE SEQUENCE</scope>
    <source>
        <strain evidence="1">CB-2022</strain>
    </source>
</reference>